<dbReference type="GO" id="GO:0005783">
    <property type="term" value="C:endoplasmic reticulum"/>
    <property type="evidence" value="ECO:0007669"/>
    <property type="project" value="InterPro"/>
</dbReference>
<dbReference type="PANTHER" id="PTHR15069">
    <property type="entry name" value="PROTEASOME ASSEMBLY CHAPERONE 1"/>
    <property type="match status" value="1"/>
</dbReference>
<keyword evidence="3" id="KW-0143">Chaperone</keyword>
<evidence type="ECO:0000256" key="3">
    <source>
        <dbReference type="ARBA" id="ARBA00023186"/>
    </source>
</evidence>
<reference evidence="4" key="1">
    <citation type="submission" date="2022-03" db="EMBL/GenBank/DDBJ databases">
        <authorList>
            <person name="Tunstrom K."/>
        </authorList>
    </citation>
    <scope>NUCLEOTIDE SEQUENCE</scope>
</reference>
<protein>
    <recommendedName>
        <fullName evidence="2">Proteasome assembly chaperone 1</fullName>
    </recommendedName>
</protein>
<evidence type="ECO:0000313" key="5">
    <source>
        <dbReference type="Proteomes" id="UP001153954"/>
    </source>
</evidence>
<proteinExistence type="inferred from homology"/>
<dbReference type="AlphaFoldDB" id="A0AAU9TDK5"/>
<keyword evidence="5" id="KW-1185">Reference proteome</keyword>
<comment type="caution">
    <text evidence="4">The sequence shown here is derived from an EMBL/GenBank/DDBJ whole genome shotgun (WGS) entry which is preliminary data.</text>
</comment>
<sequence length="229" mass="25987">MCTFGEIVEPASRTIWEDWDEINPENNETLIQWQLPLNIPEIIGTLFILEGKFFADCVKVQAKDHLKLINSSTGSNLHLYQILSCSEYVCTVKDYNLLQSSEIIDLMKPLISKSADVITIQTKPMTEYQTASLETQPWFIRKLTTSNPSKISKDLNFAKLEQPNILSGVGAGAVSLREHMNMSATALVYYIEHIEEYQTDEIHMLLEKFNIVKSCSAKFSGILNSNLYI</sequence>
<evidence type="ECO:0000313" key="4">
    <source>
        <dbReference type="EMBL" id="CAH2084794.1"/>
    </source>
</evidence>
<dbReference type="GO" id="GO:0070628">
    <property type="term" value="F:proteasome binding"/>
    <property type="evidence" value="ECO:0007669"/>
    <property type="project" value="TreeGrafter"/>
</dbReference>
<dbReference type="Proteomes" id="UP001153954">
    <property type="component" value="Unassembled WGS sequence"/>
</dbReference>
<gene>
    <name evidence="4" type="ORF">EEDITHA_LOCUS1332</name>
</gene>
<name>A0AAU9TDK5_EUPED</name>
<dbReference type="PANTHER" id="PTHR15069:SF1">
    <property type="entry name" value="PROTEASOME ASSEMBLY CHAPERONE 1"/>
    <property type="match status" value="1"/>
</dbReference>
<dbReference type="InterPro" id="IPR016565">
    <property type="entry name" value="Proteasome_assmbl_chp_1"/>
</dbReference>
<organism evidence="4 5">
    <name type="scientific">Euphydryas editha</name>
    <name type="common">Edith's checkerspot</name>
    <dbReference type="NCBI Taxonomy" id="104508"/>
    <lineage>
        <taxon>Eukaryota</taxon>
        <taxon>Metazoa</taxon>
        <taxon>Ecdysozoa</taxon>
        <taxon>Arthropoda</taxon>
        <taxon>Hexapoda</taxon>
        <taxon>Insecta</taxon>
        <taxon>Pterygota</taxon>
        <taxon>Neoptera</taxon>
        <taxon>Endopterygota</taxon>
        <taxon>Lepidoptera</taxon>
        <taxon>Glossata</taxon>
        <taxon>Ditrysia</taxon>
        <taxon>Papilionoidea</taxon>
        <taxon>Nymphalidae</taxon>
        <taxon>Nymphalinae</taxon>
        <taxon>Euphydryas</taxon>
    </lineage>
</organism>
<accession>A0AAU9TDK5</accession>
<evidence type="ECO:0000256" key="2">
    <source>
        <dbReference type="ARBA" id="ARBA00019180"/>
    </source>
</evidence>
<comment type="similarity">
    <text evidence="1">Belongs to the PSMG1 family.</text>
</comment>
<evidence type="ECO:0000256" key="1">
    <source>
        <dbReference type="ARBA" id="ARBA00005261"/>
    </source>
</evidence>
<dbReference type="EMBL" id="CAKOGL010000003">
    <property type="protein sequence ID" value="CAH2084794.1"/>
    <property type="molecule type" value="Genomic_DNA"/>
</dbReference>
<dbReference type="GO" id="GO:0080129">
    <property type="term" value="P:proteasome core complex assembly"/>
    <property type="evidence" value="ECO:0007669"/>
    <property type="project" value="TreeGrafter"/>
</dbReference>